<protein>
    <submittedName>
        <fullName evidence="2">Uncharacterized protein</fullName>
    </submittedName>
</protein>
<evidence type="ECO:0000313" key="2">
    <source>
        <dbReference type="EMBL" id="KXA92673.1"/>
    </source>
</evidence>
<keyword evidence="1" id="KW-0802">TPR repeat</keyword>
<reference evidence="2 3" key="1">
    <citation type="journal article" date="2016" name="Sci. Rep.">
        <title>Metabolic traits of an uncultured archaeal lineage -MSBL1- from brine pools of the Red Sea.</title>
        <authorList>
            <person name="Mwirichia R."/>
            <person name="Alam I."/>
            <person name="Rashid M."/>
            <person name="Vinu M."/>
            <person name="Ba-Alawi W."/>
            <person name="Anthony Kamau A."/>
            <person name="Kamanda Ngugi D."/>
            <person name="Goker M."/>
            <person name="Klenk H.P."/>
            <person name="Bajic V."/>
            <person name="Stingl U."/>
        </authorList>
    </citation>
    <scope>NUCLEOTIDE SEQUENCE [LARGE SCALE GENOMIC DNA]</scope>
    <source>
        <strain evidence="2">SCGC-AAA259E17</strain>
    </source>
</reference>
<proteinExistence type="predicted"/>
<dbReference type="SUPFAM" id="SSF48452">
    <property type="entry name" value="TPR-like"/>
    <property type="match status" value="1"/>
</dbReference>
<feature type="repeat" description="TPR" evidence="1">
    <location>
        <begin position="43"/>
        <end position="76"/>
    </location>
</feature>
<dbReference type="InterPro" id="IPR019734">
    <property type="entry name" value="TPR_rpt"/>
</dbReference>
<accession>A0A133UEP0</accession>
<dbReference type="EMBL" id="LHXN01000037">
    <property type="protein sequence ID" value="KXA92673.1"/>
    <property type="molecule type" value="Genomic_DNA"/>
</dbReference>
<gene>
    <name evidence="2" type="ORF">AKJ64_02535</name>
</gene>
<keyword evidence="3" id="KW-1185">Reference proteome</keyword>
<dbReference type="Proteomes" id="UP000070373">
    <property type="component" value="Unassembled WGS sequence"/>
</dbReference>
<sequence length="184" mass="22402">MRFEMVPLEEHKKAKHEAWEEAEDIQDRIRRLEKVASKYPEYMVPYSDMATSYLEMGDVDRAVEKYQGIINLKEKFDFVWDNHLGIAYLFTGNIQKAIKTLEKSRVHSYDQGLFLALAYLKRGDKEKFEEKFDKWISECMEEYNELPYQFRYQRYIDALFGEEESRFIDEIWDKYLDYYRQMAL</sequence>
<dbReference type="Pfam" id="PF13174">
    <property type="entry name" value="TPR_6"/>
    <property type="match status" value="1"/>
</dbReference>
<dbReference type="AlphaFoldDB" id="A0A133UEP0"/>
<dbReference type="PATRIC" id="fig|1698263.3.peg.745"/>
<comment type="caution">
    <text evidence="2">The sequence shown here is derived from an EMBL/GenBank/DDBJ whole genome shotgun (WGS) entry which is preliminary data.</text>
</comment>
<evidence type="ECO:0000256" key="1">
    <source>
        <dbReference type="PROSITE-ProRule" id="PRU00339"/>
    </source>
</evidence>
<dbReference type="PROSITE" id="PS50005">
    <property type="entry name" value="TPR"/>
    <property type="match status" value="1"/>
</dbReference>
<evidence type="ECO:0000313" key="3">
    <source>
        <dbReference type="Proteomes" id="UP000070373"/>
    </source>
</evidence>
<dbReference type="InterPro" id="IPR011990">
    <property type="entry name" value="TPR-like_helical_dom_sf"/>
</dbReference>
<name>A0A133UEP0_9EURY</name>
<organism evidence="2 3">
    <name type="scientific">candidate division MSBL1 archaeon SCGC-AAA259E17</name>
    <dbReference type="NCBI Taxonomy" id="1698263"/>
    <lineage>
        <taxon>Archaea</taxon>
        <taxon>Methanobacteriati</taxon>
        <taxon>Methanobacteriota</taxon>
        <taxon>candidate division MSBL1</taxon>
    </lineage>
</organism>
<dbReference type="Pfam" id="PF13181">
    <property type="entry name" value="TPR_8"/>
    <property type="match status" value="1"/>
</dbReference>
<dbReference type="Gene3D" id="1.25.40.10">
    <property type="entry name" value="Tetratricopeptide repeat domain"/>
    <property type="match status" value="1"/>
</dbReference>